<evidence type="ECO:0000313" key="4">
    <source>
        <dbReference type="Proteomes" id="UP001596422"/>
    </source>
</evidence>
<evidence type="ECO:0000256" key="1">
    <source>
        <dbReference type="SAM" id="MobiDB-lite"/>
    </source>
</evidence>
<sequence>MRKLPLLLNLICLPVLADVTAYLDRRTITVQDTVRLTLEADDRVQQPVDVSPLYHDFQFLGSKQLTLSSHASGDSRYRTRWEILLRPKSAGELDVPALHIGTESSQALKLKVLNSGASQSGLQGEQAYIESELDAQEVYLGSQLLYTVRLYHAMALSPGAKLTAPYVPGSQIKPWAINGITVDWSETGNTASSSSVTPSSRPAPARSDSTAPSSKAAPPPTTDVSSCRQAPGTSMSSSRPTRARGATGCRPPLFR</sequence>
<dbReference type="Proteomes" id="UP001596422">
    <property type="component" value="Unassembled WGS sequence"/>
</dbReference>
<dbReference type="InterPro" id="IPR025738">
    <property type="entry name" value="BatD"/>
</dbReference>
<proteinExistence type="predicted"/>
<keyword evidence="2" id="KW-0732">Signal</keyword>
<evidence type="ECO:0000313" key="3">
    <source>
        <dbReference type="EMBL" id="MFC6668834.1"/>
    </source>
</evidence>
<reference evidence="4" key="1">
    <citation type="journal article" date="2019" name="Int. J. Syst. Evol. Microbiol.">
        <title>The Global Catalogue of Microorganisms (GCM) 10K type strain sequencing project: providing services to taxonomists for standard genome sequencing and annotation.</title>
        <authorList>
            <consortium name="The Broad Institute Genomics Platform"/>
            <consortium name="The Broad Institute Genome Sequencing Center for Infectious Disease"/>
            <person name="Wu L."/>
            <person name="Ma J."/>
        </authorList>
    </citation>
    <scope>NUCLEOTIDE SEQUENCE [LARGE SCALE GENOMIC DNA]</scope>
    <source>
        <strain evidence="4">NBRC 111756</strain>
    </source>
</reference>
<comment type="caution">
    <text evidence="3">The sequence shown here is derived from an EMBL/GenBank/DDBJ whole genome shotgun (WGS) entry which is preliminary data.</text>
</comment>
<gene>
    <name evidence="3" type="ORF">ACFQDL_00925</name>
</gene>
<keyword evidence="4" id="KW-1185">Reference proteome</keyword>
<dbReference type="Pfam" id="PF13584">
    <property type="entry name" value="BatD"/>
    <property type="match status" value="1"/>
</dbReference>
<feature type="compositionally biased region" description="Polar residues" evidence="1">
    <location>
        <begin position="223"/>
        <end position="240"/>
    </location>
</feature>
<feature type="signal peptide" evidence="2">
    <location>
        <begin position="1"/>
        <end position="17"/>
    </location>
</feature>
<dbReference type="EMBL" id="JBHSWE010000001">
    <property type="protein sequence ID" value="MFC6668834.1"/>
    <property type="molecule type" value="Genomic_DNA"/>
</dbReference>
<dbReference type="PANTHER" id="PTHR40940">
    <property type="entry name" value="PROTEIN BATD-RELATED"/>
    <property type="match status" value="1"/>
</dbReference>
<name>A0ABW1ZU57_9GAMM</name>
<dbReference type="RefSeq" id="WP_379907394.1">
    <property type="nucleotide sequence ID" value="NZ_JBHSWE010000001.1"/>
</dbReference>
<organism evidence="3 4">
    <name type="scientific">Marinobacterium aestuariivivens</name>
    <dbReference type="NCBI Taxonomy" id="1698799"/>
    <lineage>
        <taxon>Bacteria</taxon>
        <taxon>Pseudomonadati</taxon>
        <taxon>Pseudomonadota</taxon>
        <taxon>Gammaproteobacteria</taxon>
        <taxon>Oceanospirillales</taxon>
        <taxon>Oceanospirillaceae</taxon>
        <taxon>Marinobacterium</taxon>
    </lineage>
</organism>
<protein>
    <submittedName>
        <fullName evidence="3">BatD family protein</fullName>
    </submittedName>
</protein>
<feature type="chain" id="PRO_5047343646" evidence="2">
    <location>
        <begin position="18"/>
        <end position="255"/>
    </location>
</feature>
<dbReference type="PANTHER" id="PTHR40940:SF1">
    <property type="entry name" value="PROTEIN BATD"/>
    <property type="match status" value="1"/>
</dbReference>
<evidence type="ECO:0000256" key="2">
    <source>
        <dbReference type="SAM" id="SignalP"/>
    </source>
</evidence>
<accession>A0ABW1ZU57</accession>
<feature type="region of interest" description="Disordered" evidence="1">
    <location>
        <begin position="188"/>
        <end position="255"/>
    </location>
</feature>
<feature type="compositionally biased region" description="Low complexity" evidence="1">
    <location>
        <begin position="190"/>
        <end position="216"/>
    </location>
</feature>